<proteinExistence type="predicted"/>
<name>A0ACA9LYR4_9GLOM</name>
<protein>
    <submittedName>
        <fullName evidence="1">13899_t:CDS:1</fullName>
    </submittedName>
</protein>
<accession>A0ACA9LYR4</accession>
<evidence type="ECO:0000313" key="1">
    <source>
        <dbReference type="EMBL" id="CAG8553817.1"/>
    </source>
</evidence>
<comment type="caution">
    <text evidence="1">The sequence shown here is derived from an EMBL/GenBank/DDBJ whole genome shotgun (WGS) entry which is preliminary data.</text>
</comment>
<feature type="non-terminal residue" evidence="1">
    <location>
        <position position="260"/>
    </location>
</feature>
<keyword evidence="2" id="KW-1185">Reference proteome</keyword>
<evidence type="ECO:0000313" key="2">
    <source>
        <dbReference type="Proteomes" id="UP000789525"/>
    </source>
</evidence>
<reference evidence="1" key="1">
    <citation type="submission" date="2021-06" db="EMBL/GenBank/DDBJ databases">
        <authorList>
            <person name="Kallberg Y."/>
            <person name="Tangrot J."/>
            <person name="Rosling A."/>
        </authorList>
    </citation>
    <scope>NUCLEOTIDE SEQUENCE</scope>
    <source>
        <strain evidence="1">CL356</strain>
    </source>
</reference>
<gene>
    <name evidence="1" type="ORF">ACOLOM_LOCUS4960</name>
</gene>
<dbReference type="Proteomes" id="UP000789525">
    <property type="component" value="Unassembled WGS sequence"/>
</dbReference>
<organism evidence="1 2">
    <name type="scientific">Acaulospora colombiana</name>
    <dbReference type="NCBI Taxonomy" id="27376"/>
    <lineage>
        <taxon>Eukaryota</taxon>
        <taxon>Fungi</taxon>
        <taxon>Fungi incertae sedis</taxon>
        <taxon>Mucoromycota</taxon>
        <taxon>Glomeromycotina</taxon>
        <taxon>Glomeromycetes</taxon>
        <taxon>Diversisporales</taxon>
        <taxon>Acaulosporaceae</taxon>
        <taxon>Acaulospora</taxon>
    </lineage>
</organism>
<dbReference type="EMBL" id="CAJVPT010008621">
    <property type="protein sequence ID" value="CAG8553817.1"/>
    <property type="molecule type" value="Genomic_DNA"/>
</dbReference>
<sequence length="260" mass="29844">MDSRDRRSDAGSKKKYRDEERRGGGRERRQERIRGYGEVQEQSIEDSPEKRLATLLIVLGDKMTLEEIHKNIEKFAGVILDEYSKYETHILKTLKNCFMELPMKSSIYGTLVGLMNAKRSDIGAAVVKMTSQTLQQCLYEGNWRGAKLALKFFAELTNANVILPRTMLDLYDDLLTTLDGSNVKMVAARLRERSPALLDTILSKTERYLEARERTITEVNGSIVLQSVTPYFGINVPYEQLDTLELLWTQIQNLKQKDWA</sequence>